<dbReference type="AlphaFoldDB" id="A0A448WE99"/>
<evidence type="ECO:0000256" key="1">
    <source>
        <dbReference type="SAM" id="MobiDB-lite"/>
    </source>
</evidence>
<dbReference type="EMBL" id="CAAALY010006895">
    <property type="protein sequence ID" value="VEL09662.1"/>
    <property type="molecule type" value="Genomic_DNA"/>
</dbReference>
<feature type="region of interest" description="Disordered" evidence="1">
    <location>
        <begin position="306"/>
        <end position="325"/>
    </location>
</feature>
<sequence>MLNYHFKNVKSFQLPRYQPIKANLGCPISRSTSLPRSPLVRPCNYYSKVAPVPALSFKLAVSSGHSTSRALVRPAITHRISSGKSFRRIVRKPVSLIKNSPLESATSSLTRSCLVTHIPASTALELSSPTVIFSTSQPSIGSRLLKIPPIPQQLTDSSEACHVGFHTYPSLCSLGSGETESTALIHRALVPLLPSSSLDFGPSCTDVCCLQAESNALLVAAKAAAVAETTSAIENLDTASINQGIFTSAKFNSPTSLITPTTSNFPMTSYSIDGLSMSPGENTGISSSITTCSSLTCSSSAPPGPSSASNILASPTTSNQSGAGPLQKLPLFDHALSTSRHLSSTLPLSTSTTISIAPSSPANACYLPAPISSRSSLLSGSNVQLSPNHLPILAPFLHATTPTTLMLAHLPSGVSQSQILTAKTSSADVISELAVSLPENGSSVTGLGKFSSVDPVMASFARLHLPCSGFGLTAIPIPDVKNESITYLPAFANNTVYSSSKGNNDEKITSSSPPLTTGLSFSHYAIAVGLANAAAAAAAAAAASSNNQVYIPNVTSIVSGGFTRIRPLGSIGVYQGGFQSSNSQVGSSLNYPTLSQNQPSPEDISLLSLGQFPSYPHLTSTSATSAPVLQINTPVGQLAPTFGYHKLVDLPTLGSPGLKVPVLSSSTSPSMLSAMPSISRQVSEPLTMVASETTISRTSELPALAAVAVATPKHPLQLHLPCQVPATGLFTHSQTIMERPTKLPLQGSASTGLNLLPVSSVSLSPSSRFTPTTSSSITPIAEVGESASL</sequence>
<gene>
    <name evidence="2" type="ORF">PXEA_LOCUS3102</name>
</gene>
<evidence type="ECO:0000313" key="3">
    <source>
        <dbReference type="Proteomes" id="UP000784294"/>
    </source>
</evidence>
<feature type="compositionally biased region" description="Polar residues" evidence="1">
    <location>
        <begin position="310"/>
        <end position="322"/>
    </location>
</feature>
<keyword evidence="3" id="KW-1185">Reference proteome</keyword>
<evidence type="ECO:0000313" key="2">
    <source>
        <dbReference type="EMBL" id="VEL09662.1"/>
    </source>
</evidence>
<reference evidence="2" key="1">
    <citation type="submission" date="2018-11" db="EMBL/GenBank/DDBJ databases">
        <authorList>
            <consortium name="Pathogen Informatics"/>
        </authorList>
    </citation>
    <scope>NUCLEOTIDE SEQUENCE</scope>
</reference>
<dbReference type="Proteomes" id="UP000784294">
    <property type="component" value="Unassembled WGS sequence"/>
</dbReference>
<organism evidence="2 3">
    <name type="scientific">Protopolystoma xenopodis</name>
    <dbReference type="NCBI Taxonomy" id="117903"/>
    <lineage>
        <taxon>Eukaryota</taxon>
        <taxon>Metazoa</taxon>
        <taxon>Spiralia</taxon>
        <taxon>Lophotrochozoa</taxon>
        <taxon>Platyhelminthes</taxon>
        <taxon>Monogenea</taxon>
        <taxon>Polyopisthocotylea</taxon>
        <taxon>Polystomatidea</taxon>
        <taxon>Polystomatidae</taxon>
        <taxon>Protopolystoma</taxon>
    </lineage>
</organism>
<name>A0A448WE99_9PLAT</name>
<proteinExistence type="predicted"/>
<feature type="non-terminal residue" evidence="2">
    <location>
        <position position="1"/>
    </location>
</feature>
<comment type="caution">
    <text evidence="2">The sequence shown here is derived from an EMBL/GenBank/DDBJ whole genome shotgun (WGS) entry which is preliminary data.</text>
</comment>
<accession>A0A448WE99</accession>
<protein>
    <submittedName>
        <fullName evidence="2">Uncharacterized protein</fullName>
    </submittedName>
</protein>